<evidence type="ECO:0000256" key="10">
    <source>
        <dbReference type="SAM" id="SignalP"/>
    </source>
</evidence>
<evidence type="ECO:0000313" key="12">
    <source>
        <dbReference type="Proteomes" id="UP001056384"/>
    </source>
</evidence>
<feature type="site" description="Important for catalytic activity, responsible for pKa modulation of the active site Glu and correct orientation of both the proton donor and substrate" evidence="9">
    <location>
        <position position="156"/>
    </location>
</feature>
<evidence type="ECO:0000256" key="5">
    <source>
        <dbReference type="ARBA" id="ARBA00022801"/>
    </source>
</evidence>
<dbReference type="PANTHER" id="PTHR43301:SF3">
    <property type="entry name" value="ARABINAN ENDO-1,5-ALPHA-L-ARABINOSIDASE A-RELATED"/>
    <property type="match status" value="1"/>
</dbReference>
<feature type="active site" description="Proton acceptor" evidence="8">
    <location>
        <position position="43"/>
    </location>
</feature>
<gene>
    <name evidence="11" type="ORF">Slin15195_G083470</name>
</gene>
<feature type="chain" id="PRO_5040515274" description="Arabinan endo-1,5-alpha-L-arabinosidase" evidence="10">
    <location>
        <begin position="20"/>
        <end position="339"/>
    </location>
</feature>
<evidence type="ECO:0000256" key="6">
    <source>
        <dbReference type="ARBA" id="ARBA00023295"/>
    </source>
</evidence>
<dbReference type="SUPFAM" id="SSF75005">
    <property type="entry name" value="Arabinanase/levansucrase/invertase"/>
    <property type="match status" value="1"/>
</dbReference>
<evidence type="ECO:0000256" key="2">
    <source>
        <dbReference type="ARBA" id="ARBA00004834"/>
    </source>
</evidence>
<keyword evidence="5 7" id="KW-0378">Hydrolase</keyword>
<dbReference type="PANTHER" id="PTHR43301">
    <property type="entry name" value="ARABINAN ENDO-1,5-ALPHA-L-ARABINOSIDASE"/>
    <property type="match status" value="1"/>
</dbReference>
<evidence type="ECO:0000313" key="11">
    <source>
        <dbReference type="EMBL" id="USW55028.1"/>
    </source>
</evidence>
<protein>
    <recommendedName>
        <fullName evidence="4 7">Arabinan endo-1,5-alpha-L-arabinosidase</fullName>
        <ecNumber evidence="4 7">3.2.1.99</ecNumber>
    </recommendedName>
</protein>
<dbReference type="InterPro" id="IPR016840">
    <property type="entry name" value="Glyco_hydro_43_endo_a_Ara-ase"/>
</dbReference>
<comment type="pathway">
    <text evidence="2 7">Glycan metabolism; L-arabinan degradation.</text>
</comment>
<keyword evidence="6 7" id="KW-0326">Glycosidase</keyword>
<reference evidence="11" key="1">
    <citation type="submission" date="2022-06" db="EMBL/GenBank/DDBJ databases">
        <title>Complete genome sequences of two strains of the flax pathogen Septoria linicola.</title>
        <authorList>
            <person name="Lapalu N."/>
            <person name="Simon A."/>
            <person name="Demenou B."/>
            <person name="Paumier D."/>
            <person name="Guillot M.-P."/>
            <person name="Gout L."/>
            <person name="Valade R."/>
        </authorList>
    </citation>
    <scope>NUCLEOTIDE SEQUENCE</scope>
    <source>
        <strain evidence="11">SE15195</strain>
    </source>
</reference>
<keyword evidence="12" id="KW-1185">Reference proteome</keyword>
<dbReference type="GO" id="GO:0046558">
    <property type="term" value="F:arabinan endo-1,5-alpha-L-arabinosidase activity"/>
    <property type="evidence" value="ECO:0007669"/>
    <property type="project" value="UniProtKB-EC"/>
</dbReference>
<feature type="active site" description="Proton donor" evidence="8">
    <location>
        <position position="216"/>
    </location>
</feature>
<feature type="signal peptide" evidence="10">
    <location>
        <begin position="1"/>
        <end position="19"/>
    </location>
</feature>
<dbReference type="InterPro" id="IPR050727">
    <property type="entry name" value="GH43_arabinanases"/>
</dbReference>
<dbReference type="CDD" id="cd18831">
    <property type="entry name" value="GH43_AnAbnA-like"/>
    <property type="match status" value="1"/>
</dbReference>
<keyword evidence="10" id="KW-0732">Signal</keyword>
<accession>A0A9Q9AXJ1</accession>
<evidence type="ECO:0000256" key="1">
    <source>
        <dbReference type="ARBA" id="ARBA00000375"/>
    </source>
</evidence>
<dbReference type="EMBL" id="CP099424">
    <property type="protein sequence ID" value="USW55028.1"/>
    <property type="molecule type" value="Genomic_DNA"/>
</dbReference>
<evidence type="ECO:0000256" key="9">
    <source>
        <dbReference type="PIRSR" id="PIRSR606710-2"/>
    </source>
</evidence>
<dbReference type="InterPro" id="IPR023296">
    <property type="entry name" value="Glyco_hydro_beta-prop_sf"/>
</dbReference>
<dbReference type="EC" id="3.2.1.99" evidence="4 7"/>
<organism evidence="11 12">
    <name type="scientific">Septoria linicola</name>
    <dbReference type="NCBI Taxonomy" id="215465"/>
    <lineage>
        <taxon>Eukaryota</taxon>
        <taxon>Fungi</taxon>
        <taxon>Dikarya</taxon>
        <taxon>Ascomycota</taxon>
        <taxon>Pezizomycotina</taxon>
        <taxon>Dothideomycetes</taxon>
        <taxon>Dothideomycetidae</taxon>
        <taxon>Mycosphaerellales</taxon>
        <taxon>Mycosphaerellaceae</taxon>
        <taxon>Septoria</taxon>
    </lineage>
</organism>
<evidence type="ECO:0000256" key="7">
    <source>
        <dbReference type="PIRNR" id="PIRNR026534"/>
    </source>
</evidence>
<dbReference type="Gene3D" id="2.115.10.20">
    <property type="entry name" value="Glycosyl hydrolase domain, family 43"/>
    <property type="match status" value="1"/>
</dbReference>
<evidence type="ECO:0000256" key="4">
    <source>
        <dbReference type="ARBA" id="ARBA00012586"/>
    </source>
</evidence>
<dbReference type="GO" id="GO:0005975">
    <property type="term" value="P:carbohydrate metabolic process"/>
    <property type="evidence" value="ECO:0007669"/>
    <property type="project" value="InterPro"/>
</dbReference>
<comment type="similarity">
    <text evidence="3 7">Belongs to the glycosyl hydrolase 43 family.</text>
</comment>
<evidence type="ECO:0000256" key="8">
    <source>
        <dbReference type="PIRSR" id="PIRSR606710-1"/>
    </source>
</evidence>
<sequence length="339" mass="37835">MVFRRSLTTVGALLSVSSATPLQKRDYPPAGACEGVCEGRLHDPAVIYNEATSEYWRFTTNDGIGMAVAPSISGPWTYRGAALPNGSSIDLPGNRDLWAPDVLKHKDIYYLYYSVSEMGSSNSDIGVAASGSLDAGEWVDYGSIGIPQSPYYNRIDGNLFTHDPDNLAMSFGSFWDNIFQLPMEDPPIRVVDHGKIRHLAMNNTVRGQGLVDRAQEGPYLFFWQGWHYLFVSAGNCCNEADDLAPPGEEYHIMVCRSKEQWGNFVDKEGRDCFTGGTMVLNSHGDVYAPGGQGVMWDPNLQSVVMYYHYVRPSVSYDYDRFYFGWNKLDFSSGWPVVIE</sequence>
<evidence type="ECO:0000256" key="3">
    <source>
        <dbReference type="ARBA" id="ARBA00009865"/>
    </source>
</evidence>
<comment type="catalytic activity">
    <reaction evidence="1 7">
        <text>Endohydrolysis of (1-&gt;5)-alpha-arabinofuranosidic linkages in (1-&gt;5)-arabinans.</text>
        <dbReference type="EC" id="3.2.1.99"/>
    </reaction>
</comment>
<dbReference type="OrthoDB" id="195678at2759"/>
<dbReference type="Pfam" id="PF04616">
    <property type="entry name" value="Glyco_hydro_43"/>
    <property type="match status" value="1"/>
</dbReference>
<dbReference type="AlphaFoldDB" id="A0A9Q9AXJ1"/>
<name>A0A9Q9AXJ1_9PEZI</name>
<proteinExistence type="inferred from homology"/>
<dbReference type="Proteomes" id="UP001056384">
    <property type="component" value="Chromosome 7"/>
</dbReference>
<dbReference type="PIRSF" id="PIRSF026534">
    <property type="entry name" value="Endo_alpha-L-arabinosidase"/>
    <property type="match status" value="1"/>
</dbReference>
<dbReference type="InterPro" id="IPR006710">
    <property type="entry name" value="Glyco_hydro_43"/>
</dbReference>